<comment type="caution">
    <text evidence="2">The sequence shown here is derived from an EMBL/GenBank/DDBJ whole genome shotgun (WGS) entry which is preliminary data.</text>
</comment>
<dbReference type="AlphaFoldDB" id="A0A2A4JYM4"/>
<feature type="region of interest" description="Disordered" evidence="1">
    <location>
        <begin position="492"/>
        <end position="512"/>
    </location>
</feature>
<feature type="compositionally biased region" description="Polar residues" evidence="1">
    <location>
        <begin position="282"/>
        <end position="297"/>
    </location>
</feature>
<evidence type="ECO:0000256" key="1">
    <source>
        <dbReference type="SAM" id="MobiDB-lite"/>
    </source>
</evidence>
<sequence>MKRIQMTKKVNRNNNSFNHLNRKVNHINTVNPEFLVGQIWLQEDEPTAVEIIELNTSDELDPLPDDALDNRLDDAWSYTKKETLQQIQDNYKINQKARERRRQNYEKHFLSTNTATNTKNQFSNNNLYSDVVGSHYIEDNQLINHQVNCFTIINKHFVNSDTSSDTDVEIIASNDILIEPTNWDAVKPYDEEIITYDPELDKETRTIWIYSFKNKHLLTENDYEFGNTAAKEMSSSTSVSVDSDEEKTKDKSISVRRLGSPIPPTYIPRLNLSLGPTLSTVTEVSEPNKQASSNSSHKSPKNRFQKPRNSWFTNDSEKLDSARSVRKLEKSTNIVNWMSLSPREKRRRSKEQGDIWKGSFLKLETLAAEELVQKDQQQTQDTSEQNSIRLQVDVDVHVSVHDQSPGKRSLGTPTRKDVIVRTNTDSINSTFTKSPEMDRTAGALDRGDHDMKLEQPQKIMCGTSHICESMQRAGHAHRLANLQNRGPLTASEEAKIGRVASSREEKEETETASYDYLTDKLHLAVENADRLWMKKNAPFLRPSNHGSNGS</sequence>
<feature type="compositionally biased region" description="Basic and acidic residues" evidence="1">
    <location>
        <begin position="492"/>
        <end position="506"/>
    </location>
</feature>
<proteinExistence type="predicted"/>
<protein>
    <submittedName>
        <fullName evidence="2">Uncharacterized protein</fullName>
    </submittedName>
</protein>
<name>A0A2A4JYM4_HELVI</name>
<accession>A0A2A4JYM4</accession>
<dbReference type="EMBL" id="NWSH01000372">
    <property type="protein sequence ID" value="PCG76876.1"/>
    <property type="molecule type" value="Genomic_DNA"/>
</dbReference>
<organism evidence="2">
    <name type="scientific">Heliothis virescens</name>
    <name type="common">Tobacco budworm moth</name>
    <dbReference type="NCBI Taxonomy" id="7102"/>
    <lineage>
        <taxon>Eukaryota</taxon>
        <taxon>Metazoa</taxon>
        <taxon>Ecdysozoa</taxon>
        <taxon>Arthropoda</taxon>
        <taxon>Hexapoda</taxon>
        <taxon>Insecta</taxon>
        <taxon>Pterygota</taxon>
        <taxon>Neoptera</taxon>
        <taxon>Endopterygota</taxon>
        <taxon>Lepidoptera</taxon>
        <taxon>Glossata</taxon>
        <taxon>Ditrysia</taxon>
        <taxon>Noctuoidea</taxon>
        <taxon>Noctuidae</taxon>
        <taxon>Heliothinae</taxon>
        <taxon>Heliothis</taxon>
    </lineage>
</organism>
<gene>
    <name evidence="2" type="ORF">B5V51_8486</name>
</gene>
<reference evidence="2" key="1">
    <citation type="submission" date="2017-09" db="EMBL/GenBank/DDBJ databases">
        <title>Contemporary evolution of a Lepidopteran species, Heliothis virescens, in response to modern agricultural practices.</title>
        <authorList>
            <person name="Fritz M.L."/>
            <person name="Deyonke A.M."/>
            <person name="Papanicolaou A."/>
            <person name="Micinski S."/>
            <person name="Westbrook J."/>
            <person name="Gould F."/>
        </authorList>
    </citation>
    <scope>NUCLEOTIDE SEQUENCE [LARGE SCALE GENOMIC DNA]</scope>
    <source>
        <strain evidence="2">HvINT-</strain>
        <tissue evidence="2">Whole body</tissue>
    </source>
</reference>
<feature type="region of interest" description="Disordered" evidence="1">
    <location>
        <begin position="232"/>
        <end position="260"/>
    </location>
</feature>
<evidence type="ECO:0000313" key="2">
    <source>
        <dbReference type="EMBL" id="PCG76876.1"/>
    </source>
</evidence>
<feature type="region of interest" description="Disordered" evidence="1">
    <location>
        <begin position="282"/>
        <end position="319"/>
    </location>
</feature>